<keyword evidence="3" id="KW-1185">Reference proteome</keyword>
<dbReference type="EMBL" id="CP099423">
    <property type="protein sequence ID" value="USW54352.1"/>
    <property type="molecule type" value="Genomic_DNA"/>
</dbReference>
<reference evidence="2" key="1">
    <citation type="submission" date="2022-06" db="EMBL/GenBank/DDBJ databases">
        <title>Complete genome sequences of two strains of the flax pathogen Septoria linicola.</title>
        <authorList>
            <person name="Lapalu N."/>
            <person name="Simon A."/>
            <person name="Demenou B."/>
            <person name="Paumier D."/>
            <person name="Guillot M.-P."/>
            <person name="Gout L."/>
            <person name="Valade R."/>
        </authorList>
    </citation>
    <scope>NUCLEOTIDE SEQUENCE</scope>
    <source>
        <strain evidence="2">SE15195</strain>
    </source>
</reference>
<gene>
    <name evidence="2" type="ORF">Slin15195_G076710</name>
</gene>
<feature type="signal peptide" evidence="1">
    <location>
        <begin position="1"/>
        <end position="18"/>
    </location>
</feature>
<organism evidence="2 3">
    <name type="scientific">Septoria linicola</name>
    <dbReference type="NCBI Taxonomy" id="215465"/>
    <lineage>
        <taxon>Eukaryota</taxon>
        <taxon>Fungi</taxon>
        <taxon>Dikarya</taxon>
        <taxon>Ascomycota</taxon>
        <taxon>Pezizomycotina</taxon>
        <taxon>Dothideomycetes</taxon>
        <taxon>Dothideomycetidae</taxon>
        <taxon>Mycosphaerellales</taxon>
        <taxon>Mycosphaerellaceae</taxon>
        <taxon>Septoria</taxon>
    </lineage>
</organism>
<name>A0A9Q9ARE9_9PEZI</name>
<protein>
    <submittedName>
        <fullName evidence="2">Uncharacterized protein</fullName>
    </submittedName>
</protein>
<sequence>MQPRLTLLFAAAAGTVVADFWIGNCASTSNAASSDEIALPGSQVDCNYKAVPDATQICNATAEINTQNNGGVCPGNDESRSLSFCNLELAGSGCPSSFRINTRDDCGDAALKNNALPANGFFYGDLIDTAQNNIAVGRCVYEADPDGQEKCTGGEAGEETVCQTFIRCYTGMYGSQAC</sequence>
<feature type="chain" id="PRO_5040242808" evidence="1">
    <location>
        <begin position="19"/>
        <end position="178"/>
    </location>
</feature>
<evidence type="ECO:0000256" key="1">
    <source>
        <dbReference type="SAM" id="SignalP"/>
    </source>
</evidence>
<proteinExistence type="predicted"/>
<evidence type="ECO:0000313" key="3">
    <source>
        <dbReference type="Proteomes" id="UP001056384"/>
    </source>
</evidence>
<keyword evidence="1" id="KW-0732">Signal</keyword>
<dbReference type="AlphaFoldDB" id="A0A9Q9ARE9"/>
<dbReference type="Proteomes" id="UP001056384">
    <property type="component" value="Chromosome 6"/>
</dbReference>
<evidence type="ECO:0000313" key="2">
    <source>
        <dbReference type="EMBL" id="USW54352.1"/>
    </source>
</evidence>
<accession>A0A9Q9ARE9</accession>